<evidence type="ECO:0000313" key="11">
    <source>
        <dbReference type="Proteomes" id="UP001152797"/>
    </source>
</evidence>
<comment type="subcellular location">
    <subcellularLocation>
        <location evidence="1">Membrane</location>
        <topology evidence="1">Multi-pass membrane protein</topology>
    </subcellularLocation>
</comment>
<keyword evidence="5 8" id="KW-1133">Transmembrane helix</keyword>
<feature type="transmembrane region" description="Helical" evidence="8">
    <location>
        <begin position="24"/>
        <end position="44"/>
    </location>
</feature>
<comment type="similarity">
    <text evidence="2 7">Belongs to the sodium:solute symporter (SSF) (TC 2.A.21) family.</text>
</comment>
<dbReference type="EMBL" id="CAMXCT020003399">
    <property type="protein sequence ID" value="CAL1157636.1"/>
    <property type="molecule type" value="Genomic_DNA"/>
</dbReference>
<comment type="caution">
    <text evidence="9">The sequence shown here is derived from an EMBL/GenBank/DDBJ whole genome shotgun (WGS) entry which is preliminary data.</text>
</comment>
<feature type="transmembrane region" description="Helical" evidence="8">
    <location>
        <begin position="100"/>
        <end position="120"/>
    </location>
</feature>
<gene>
    <name evidence="9" type="ORF">C1SCF055_LOCUS30062</name>
</gene>
<accession>A0A9P1D944</accession>
<dbReference type="PANTHER" id="PTHR46154:SF4">
    <property type="entry name" value="UREA ACTIVE TRANSPORTER"/>
    <property type="match status" value="1"/>
</dbReference>
<dbReference type="InterPro" id="IPR038377">
    <property type="entry name" value="Na/Glc_symporter_sf"/>
</dbReference>
<reference evidence="9" key="1">
    <citation type="submission" date="2022-10" db="EMBL/GenBank/DDBJ databases">
        <authorList>
            <person name="Chen Y."/>
            <person name="Dougan E. K."/>
            <person name="Chan C."/>
            <person name="Rhodes N."/>
            <person name="Thang M."/>
        </authorList>
    </citation>
    <scope>NUCLEOTIDE SEQUENCE</scope>
</reference>
<keyword evidence="3" id="KW-0813">Transport</keyword>
<dbReference type="Gene3D" id="1.20.1730.10">
    <property type="entry name" value="Sodium/glucose cotransporter"/>
    <property type="match status" value="1"/>
</dbReference>
<organism evidence="9">
    <name type="scientific">Cladocopium goreaui</name>
    <dbReference type="NCBI Taxonomy" id="2562237"/>
    <lineage>
        <taxon>Eukaryota</taxon>
        <taxon>Sar</taxon>
        <taxon>Alveolata</taxon>
        <taxon>Dinophyceae</taxon>
        <taxon>Suessiales</taxon>
        <taxon>Symbiodiniaceae</taxon>
        <taxon>Cladocopium</taxon>
    </lineage>
</organism>
<feature type="transmembrane region" description="Helical" evidence="8">
    <location>
        <begin position="141"/>
        <end position="167"/>
    </location>
</feature>
<proteinExistence type="inferred from homology"/>
<evidence type="ECO:0000313" key="10">
    <source>
        <dbReference type="EMBL" id="CAL4791573.1"/>
    </source>
</evidence>
<evidence type="ECO:0000256" key="3">
    <source>
        <dbReference type="ARBA" id="ARBA00022448"/>
    </source>
</evidence>
<feature type="transmembrane region" description="Helical" evidence="8">
    <location>
        <begin position="204"/>
        <end position="223"/>
    </location>
</feature>
<evidence type="ECO:0000256" key="7">
    <source>
        <dbReference type="RuleBase" id="RU362091"/>
    </source>
</evidence>
<evidence type="ECO:0000256" key="1">
    <source>
        <dbReference type="ARBA" id="ARBA00004141"/>
    </source>
</evidence>
<evidence type="ECO:0000256" key="8">
    <source>
        <dbReference type="SAM" id="Phobius"/>
    </source>
</evidence>
<name>A0A9P1D944_9DINO</name>
<dbReference type="GO" id="GO:0015204">
    <property type="term" value="F:urea transmembrane transporter activity"/>
    <property type="evidence" value="ECO:0007669"/>
    <property type="project" value="InterPro"/>
</dbReference>
<feature type="transmembrane region" description="Helical" evidence="8">
    <location>
        <begin position="179"/>
        <end position="197"/>
    </location>
</feature>
<dbReference type="AlphaFoldDB" id="A0A9P1D944"/>
<dbReference type="InterPro" id="IPR031155">
    <property type="entry name" value="DUR"/>
</dbReference>
<evidence type="ECO:0000256" key="5">
    <source>
        <dbReference type="ARBA" id="ARBA00022989"/>
    </source>
</evidence>
<evidence type="ECO:0000256" key="2">
    <source>
        <dbReference type="ARBA" id="ARBA00006434"/>
    </source>
</evidence>
<dbReference type="Pfam" id="PF00474">
    <property type="entry name" value="SSF"/>
    <property type="match status" value="1"/>
</dbReference>
<evidence type="ECO:0000256" key="4">
    <source>
        <dbReference type="ARBA" id="ARBA00022692"/>
    </source>
</evidence>
<keyword evidence="4 8" id="KW-0812">Transmembrane</keyword>
<dbReference type="PROSITE" id="PS50283">
    <property type="entry name" value="NA_SOLUT_SYMP_3"/>
    <property type="match status" value="1"/>
</dbReference>
<dbReference type="Proteomes" id="UP001152797">
    <property type="component" value="Unassembled WGS sequence"/>
</dbReference>
<reference evidence="10 11" key="2">
    <citation type="submission" date="2024-05" db="EMBL/GenBank/DDBJ databases">
        <authorList>
            <person name="Chen Y."/>
            <person name="Shah S."/>
            <person name="Dougan E. K."/>
            <person name="Thang M."/>
            <person name="Chan C."/>
        </authorList>
    </citation>
    <scope>NUCLEOTIDE SEQUENCE [LARGE SCALE GENOMIC DNA]</scope>
</reference>
<feature type="transmembrane region" description="Helical" evidence="8">
    <location>
        <begin position="65"/>
        <end position="85"/>
    </location>
</feature>
<dbReference type="OrthoDB" id="420039at2759"/>
<keyword evidence="11" id="KW-1185">Reference proteome</keyword>
<evidence type="ECO:0000313" key="9">
    <source>
        <dbReference type="EMBL" id="CAI4004261.1"/>
    </source>
</evidence>
<protein>
    <submittedName>
        <fullName evidence="10">Urea-proton symporter DUR3 (AtDUR3) (High-affinity urea active transporter DUR3)</fullName>
    </submittedName>
</protein>
<dbReference type="InterPro" id="IPR001734">
    <property type="entry name" value="Na/solute_symporter"/>
</dbReference>
<dbReference type="EMBL" id="CAMXCT030003399">
    <property type="protein sequence ID" value="CAL4791573.1"/>
    <property type="molecule type" value="Genomic_DNA"/>
</dbReference>
<dbReference type="EMBL" id="CAMXCT010003399">
    <property type="protein sequence ID" value="CAI4004261.1"/>
    <property type="molecule type" value="Genomic_DNA"/>
</dbReference>
<evidence type="ECO:0000256" key="6">
    <source>
        <dbReference type="ARBA" id="ARBA00023136"/>
    </source>
</evidence>
<keyword evidence="6 8" id="KW-0472">Membrane</keyword>
<sequence>MSAYYAGQTSFFGDNTPLPIESGYAIILGFGAFFSVLTTILVYLDKYANGTEHTSEFFNTAGRSVRTGLTASVIVSQWTWAATLLQSSNVAWNYGVSGPFWYASGATIQVLLFGTLAIEVKRRAPTAHRVCEMVRARWGKGAHITFLIFALLANVIVTSMLLLGGAATVNALTGVDTNLASFLIPWGVILYTAAGGLKATFMASYLHAAIIFIVLVICVYTVYVKNFSSDFIYERLQTVAGYSTAQCQSIFSSGGTTFFEAGKYACGPVPENEGGSYLTMLSGGGAKFGIINIVGNFGTVFVDQSYW</sequence>
<dbReference type="GO" id="GO:0005886">
    <property type="term" value="C:plasma membrane"/>
    <property type="evidence" value="ECO:0007669"/>
    <property type="project" value="TreeGrafter"/>
</dbReference>
<dbReference type="PANTHER" id="PTHR46154">
    <property type="match status" value="1"/>
</dbReference>